<name>A0A0G1U196_9BACT</name>
<reference evidence="2 3" key="1">
    <citation type="journal article" date="2015" name="Nature">
        <title>rRNA introns, odd ribosomes, and small enigmatic genomes across a large radiation of phyla.</title>
        <authorList>
            <person name="Brown C.T."/>
            <person name="Hug L.A."/>
            <person name="Thomas B.C."/>
            <person name="Sharon I."/>
            <person name="Castelle C.J."/>
            <person name="Singh A."/>
            <person name="Wilkins M.J."/>
            <person name="Williams K.H."/>
            <person name="Banfield J.F."/>
        </authorList>
    </citation>
    <scope>NUCLEOTIDE SEQUENCE [LARGE SCALE GENOMIC DNA]</scope>
</reference>
<dbReference type="AlphaFoldDB" id="A0A0G1U196"/>
<gene>
    <name evidence="2" type="ORF">UY16_C0018G0029</name>
</gene>
<evidence type="ECO:0000313" key="3">
    <source>
        <dbReference type="Proteomes" id="UP000034739"/>
    </source>
</evidence>
<organism evidence="2 3">
    <name type="scientific">Candidatus Gottesmanbacteria bacterium GW2011_GWA2_47_9</name>
    <dbReference type="NCBI Taxonomy" id="1618445"/>
    <lineage>
        <taxon>Bacteria</taxon>
        <taxon>Candidatus Gottesmaniibacteriota</taxon>
    </lineage>
</organism>
<proteinExistence type="predicted"/>
<evidence type="ECO:0000313" key="2">
    <source>
        <dbReference type="EMBL" id="KKU87824.1"/>
    </source>
</evidence>
<sequence length="253" mass="28321">MIATETLPGLYRQTKPERLDRIEIPLGWVRSVEFLRPFASNLTMLLGTSGTGRDTLLDAIRALDPAYDRVMRTTTRPYRNPDEDARIISIDENKFMQGVLANRIVCPFLYPANAQRYGIPIEELSKLQKGTVLLEGTSELIPLKTLLPQAWLFVIVPESLAQLRSQLNGRDGTQNPETKGRIRQATRELTILLSRLPSLVSDRIVDGVIINSPPIETAAAQALQQIQGQTKQTSIPSQLAEDIKSYLSLWRSS</sequence>
<protein>
    <recommendedName>
        <fullName evidence="1">Guanylate kinase-like domain-containing protein</fullName>
    </recommendedName>
</protein>
<dbReference type="SMART" id="SM00072">
    <property type="entry name" value="GuKc"/>
    <property type="match status" value="1"/>
</dbReference>
<comment type="caution">
    <text evidence="2">The sequence shown here is derived from an EMBL/GenBank/DDBJ whole genome shotgun (WGS) entry which is preliminary data.</text>
</comment>
<evidence type="ECO:0000259" key="1">
    <source>
        <dbReference type="PROSITE" id="PS50052"/>
    </source>
</evidence>
<dbReference type="InterPro" id="IPR008145">
    <property type="entry name" value="GK/Ca_channel_bsu"/>
</dbReference>
<dbReference type="PROSITE" id="PS50052">
    <property type="entry name" value="GUANYLATE_KINASE_2"/>
    <property type="match status" value="1"/>
</dbReference>
<dbReference type="SUPFAM" id="SSF52540">
    <property type="entry name" value="P-loop containing nucleoside triphosphate hydrolases"/>
    <property type="match status" value="1"/>
</dbReference>
<dbReference type="EMBL" id="LCOY01000018">
    <property type="protein sequence ID" value="KKU87824.1"/>
    <property type="molecule type" value="Genomic_DNA"/>
</dbReference>
<dbReference type="InterPro" id="IPR008144">
    <property type="entry name" value="Guanylate_kin-like_dom"/>
</dbReference>
<accession>A0A0G1U196</accession>
<dbReference type="InterPro" id="IPR027417">
    <property type="entry name" value="P-loop_NTPase"/>
</dbReference>
<dbReference type="Proteomes" id="UP000034739">
    <property type="component" value="Unassembled WGS sequence"/>
</dbReference>
<feature type="domain" description="Guanylate kinase-like" evidence="1">
    <location>
        <begin position="40"/>
        <end position="227"/>
    </location>
</feature>
<dbReference type="Gene3D" id="3.40.50.300">
    <property type="entry name" value="P-loop containing nucleotide triphosphate hydrolases"/>
    <property type="match status" value="1"/>
</dbReference>